<keyword evidence="1" id="KW-1133">Transmembrane helix</keyword>
<evidence type="ECO:0000313" key="3">
    <source>
        <dbReference type="Proteomes" id="UP000284605"/>
    </source>
</evidence>
<sequence>MYGRIKSVVFDLLPGGTEAGQIYLGLLLFALVLVALRRGLSDLAAIAVLLLLGLGLEVADVMFLGQSARGALPDLFHFMLAPAFLFGLARARLLRP</sequence>
<gene>
    <name evidence="2" type="ORF">D3874_25365</name>
</gene>
<keyword evidence="1" id="KW-0472">Membrane</keyword>
<evidence type="ECO:0000313" key="2">
    <source>
        <dbReference type="EMBL" id="RJF80466.1"/>
    </source>
</evidence>
<feature type="transmembrane region" description="Helical" evidence="1">
    <location>
        <begin position="43"/>
        <end position="63"/>
    </location>
</feature>
<dbReference type="AlphaFoldDB" id="A0A418VTJ8"/>
<comment type="caution">
    <text evidence="2">The sequence shown here is derived from an EMBL/GenBank/DDBJ whole genome shotgun (WGS) entry which is preliminary data.</text>
</comment>
<dbReference type="EMBL" id="QYUK01000016">
    <property type="protein sequence ID" value="RJF80466.1"/>
    <property type="molecule type" value="Genomic_DNA"/>
</dbReference>
<reference evidence="2 3" key="1">
    <citation type="submission" date="2018-09" db="EMBL/GenBank/DDBJ databases">
        <authorList>
            <person name="Zhu H."/>
        </authorList>
    </citation>
    <scope>NUCLEOTIDE SEQUENCE [LARGE SCALE GENOMIC DNA]</scope>
    <source>
        <strain evidence="2 3">K1W22B-8</strain>
    </source>
</reference>
<dbReference type="Proteomes" id="UP000284605">
    <property type="component" value="Unassembled WGS sequence"/>
</dbReference>
<feature type="transmembrane region" description="Helical" evidence="1">
    <location>
        <begin position="20"/>
        <end position="36"/>
    </location>
</feature>
<accession>A0A418VTJ8</accession>
<proteinExistence type="predicted"/>
<keyword evidence="1" id="KW-0812">Transmembrane</keyword>
<protein>
    <submittedName>
        <fullName evidence="2">Uncharacterized protein</fullName>
    </submittedName>
</protein>
<evidence type="ECO:0000256" key="1">
    <source>
        <dbReference type="SAM" id="Phobius"/>
    </source>
</evidence>
<organism evidence="2 3">
    <name type="scientific">Oleomonas cavernae</name>
    <dbReference type="NCBI Taxonomy" id="2320859"/>
    <lineage>
        <taxon>Bacteria</taxon>
        <taxon>Pseudomonadati</taxon>
        <taxon>Pseudomonadota</taxon>
        <taxon>Alphaproteobacteria</taxon>
        <taxon>Acetobacterales</taxon>
        <taxon>Acetobacteraceae</taxon>
        <taxon>Oleomonas</taxon>
    </lineage>
</organism>
<name>A0A418VTJ8_9PROT</name>
<feature type="transmembrane region" description="Helical" evidence="1">
    <location>
        <begin position="75"/>
        <end position="93"/>
    </location>
</feature>
<keyword evidence="3" id="KW-1185">Reference proteome</keyword>